<dbReference type="PRINTS" id="PR00069">
    <property type="entry name" value="ALDKETRDTASE"/>
</dbReference>
<evidence type="ECO:0000313" key="5">
    <source>
        <dbReference type="Proteomes" id="UP001374584"/>
    </source>
</evidence>
<name>A0AAN9MP27_PHACN</name>
<dbReference type="CDD" id="cd19094">
    <property type="entry name" value="AKR_Tas-like"/>
    <property type="match status" value="1"/>
</dbReference>
<evidence type="ECO:0000256" key="1">
    <source>
        <dbReference type="ARBA" id="ARBA00022857"/>
    </source>
</evidence>
<dbReference type="Gene3D" id="3.20.20.100">
    <property type="entry name" value="NADP-dependent oxidoreductase domain"/>
    <property type="match status" value="1"/>
</dbReference>
<dbReference type="PANTHER" id="PTHR43364">
    <property type="entry name" value="NADH-SPECIFIC METHYLGLYOXAL REDUCTASE-RELATED"/>
    <property type="match status" value="1"/>
</dbReference>
<proteinExistence type="predicted"/>
<dbReference type="InterPro" id="IPR023210">
    <property type="entry name" value="NADP_OxRdtase_dom"/>
</dbReference>
<reference evidence="4 5" key="1">
    <citation type="submission" date="2024-01" db="EMBL/GenBank/DDBJ databases">
        <title>The genomes of 5 underutilized Papilionoideae crops provide insights into root nodulation and disease resistanc.</title>
        <authorList>
            <person name="Jiang F."/>
        </authorList>
    </citation>
    <scope>NUCLEOTIDE SEQUENCE [LARGE SCALE GENOMIC DNA]</scope>
    <source>
        <strain evidence="4">JINMINGXINNONG_FW02</strain>
        <tissue evidence="4">Leaves</tissue>
    </source>
</reference>
<dbReference type="Pfam" id="PF00248">
    <property type="entry name" value="Aldo_ket_red"/>
    <property type="match status" value="1"/>
</dbReference>
<evidence type="ECO:0000256" key="2">
    <source>
        <dbReference type="ARBA" id="ARBA00023002"/>
    </source>
</evidence>
<dbReference type="InterPro" id="IPR020471">
    <property type="entry name" value="AKR"/>
</dbReference>
<evidence type="ECO:0000313" key="4">
    <source>
        <dbReference type="EMBL" id="KAK7354938.1"/>
    </source>
</evidence>
<dbReference type="SUPFAM" id="SSF51430">
    <property type="entry name" value="NAD(P)-linked oxidoreductase"/>
    <property type="match status" value="1"/>
</dbReference>
<keyword evidence="2" id="KW-0560">Oxidoreductase</keyword>
<dbReference type="GO" id="GO:0016491">
    <property type="term" value="F:oxidoreductase activity"/>
    <property type="evidence" value="ECO:0007669"/>
    <property type="project" value="UniProtKB-KW"/>
</dbReference>
<dbReference type="EMBL" id="JAYMYR010000006">
    <property type="protein sequence ID" value="KAK7354938.1"/>
    <property type="molecule type" value="Genomic_DNA"/>
</dbReference>
<keyword evidence="5" id="KW-1185">Reference proteome</keyword>
<protein>
    <recommendedName>
        <fullName evidence="3">NADP-dependent oxidoreductase domain-containing protein</fullName>
    </recommendedName>
</protein>
<sequence length="418" mass="47040">MASLCSFNASSSSFSSCQHHFLSHPLKPPLFLTHSFTLPRNAKKKSTASVWPLFCALNNHPLQYRNLGDSDLNISEITLGTMTFGEQNTEKEAHDILGYAFDRGINALDTAEAYPIPMKKETQGRTDLYIGSWLKSQPRDKIILATKVCGYSERSSYLRENANVLRVDAENIRESVEKSLKRLGTDYIDLLQIHWPDRYVALFGEFYYDPSKWRPSVPFVEQLQAFQELIKEGKVRYIGVSNETSYGVMEFVHAAKVEGLPKIVSIQNSYSLLVRCRFEVDLVEVCHPKNYNIGLLSYSPLGGGALTGKYIDINSEAAKAGRLNLFSGYMERYNKSVSREATIKYLELAKKHGLTPVELALGFARDRPFMASSIIGATSLDQLKEDIDAFTSTERPLPAAVMADIEDIFKRYKDPAIL</sequence>
<comment type="caution">
    <text evidence="4">The sequence shown here is derived from an EMBL/GenBank/DDBJ whole genome shotgun (WGS) entry which is preliminary data.</text>
</comment>
<evidence type="ECO:0000259" key="3">
    <source>
        <dbReference type="Pfam" id="PF00248"/>
    </source>
</evidence>
<dbReference type="PANTHER" id="PTHR43364:SF4">
    <property type="entry name" value="NAD(P)-LINKED OXIDOREDUCTASE SUPERFAMILY PROTEIN"/>
    <property type="match status" value="1"/>
</dbReference>
<dbReference type="Proteomes" id="UP001374584">
    <property type="component" value="Unassembled WGS sequence"/>
</dbReference>
<dbReference type="InterPro" id="IPR050523">
    <property type="entry name" value="AKR_Detox_Biosynth"/>
</dbReference>
<feature type="domain" description="NADP-dependent oxidoreductase" evidence="3">
    <location>
        <begin position="76"/>
        <end position="408"/>
    </location>
</feature>
<keyword evidence="1" id="KW-0521">NADP</keyword>
<dbReference type="FunFam" id="3.20.20.100:FF:000005">
    <property type="entry name" value="NADP(H)-dependent aldo-keto reductase"/>
    <property type="match status" value="1"/>
</dbReference>
<organism evidence="4 5">
    <name type="scientific">Phaseolus coccineus</name>
    <name type="common">Scarlet runner bean</name>
    <name type="synonym">Phaseolus multiflorus</name>
    <dbReference type="NCBI Taxonomy" id="3886"/>
    <lineage>
        <taxon>Eukaryota</taxon>
        <taxon>Viridiplantae</taxon>
        <taxon>Streptophyta</taxon>
        <taxon>Embryophyta</taxon>
        <taxon>Tracheophyta</taxon>
        <taxon>Spermatophyta</taxon>
        <taxon>Magnoliopsida</taxon>
        <taxon>eudicotyledons</taxon>
        <taxon>Gunneridae</taxon>
        <taxon>Pentapetalae</taxon>
        <taxon>rosids</taxon>
        <taxon>fabids</taxon>
        <taxon>Fabales</taxon>
        <taxon>Fabaceae</taxon>
        <taxon>Papilionoideae</taxon>
        <taxon>50 kb inversion clade</taxon>
        <taxon>NPAAA clade</taxon>
        <taxon>indigoferoid/millettioid clade</taxon>
        <taxon>Phaseoleae</taxon>
        <taxon>Phaseolus</taxon>
    </lineage>
</organism>
<dbReference type="InterPro" id="IPR036812">
    <property type="entry name" value="NAD(P)_OxRdtase_dom_sf"/>
</dbReference>
<dbReference type="AlphaFoldDB" id="A0AAN9MP27"/>
<accession>A0AAN9MP27</accession>
<gene>
    <name evidence="4" type="ORF">VNO80_14180</name>
</gene>